<dbReference type="AlphaFoldDB" id="A0A0J7L5L1"/>
<comment type="caution">
    <text evidence="1">The sequence shown here is derived from an EMBL/GenBank/DDBJ whole genome shotgun (WGS) entry which is preliminary data.</text>
</comment>
<evidence type="ECO:0000313" key="1">
    <source>
        <dbReference type="EMBL" id="KMQ97784.1"/>
    </source>
</evidence>
<gene>
    <name evidence="1" type="ORF">RF55_1863</name>
</gene>
<keyword evidence="2" id="KW-1185">Reference proteome</keyword>
<dbReference type="EMBL" id="LBMM01000680">
    <property type="protein sequence ID" value="KMQ97784.1"/>
    <property type="molecule type" value="Genomic_DNA"/>
</dbReference>
<proteinExistence type="predicted"/>
<name>A0A0J7L5L1_LASNI</name>
<reference evidence="1 2" key="1">
    <citation type="submission" date="2015-04" db="EMBL/GenBank/DDBJ databases">
        <title>Lasius niger genome sequencing.</title>
        <authorList>
            <person name="Konorov E.A."/>
            <person name="Nikitin M.A."/>
            <person name="Kirill M.V."/>
            <person name="Chang P."/>
        </authorList>
    </citation>
    <scope>NUCLEOTIDE SEQUENCE [LARGE SCALE GENOMIC DNA]</scope>
    <source>
        <tissue evidence="1">Whole</tissue>
    </source>
</reference>
<sequence length="340" mass="38062">MKFEIKPIAANPMFDAKGNSFFSLTNDMHDLHVTVSNDTHEVIGIINQKTGRALTAKLWRDEVEVAIGAYFAKQIMDAREAAAGWKVEAVQSENKQFAKYRLQRGALDLVAFIKDGDLVDVRYNITGKQYFCGDAISPWKDIDTAIQKFVDQRHETDLNEMLSSQEFADDEDFAFPGNIPHLPAGAVITIDGLPLNTSIIADEMNMPKSGRWSARDTMSKALEDELQMFKEHARGGTWVHDERIFARTGDADVDQLSIYVRAAFDIVLQEVIDMAQGYRKPKKFVGAMRRRIDLGCASIVKGMKDPGEIEAFSRLVNRTDVAKSYGGFIESVKRMAVLIG</sequence>
<dbReference type="PaxDb" id="67767-A0A0J7L5L1"/>
<accession>A0A0J7L5L1</accession>
<dbReference type="Proteomes" id="UP000036403">
    <property type="component" value="Unassembled WGS sequence"/>
</dbReference>
<evidence type="ECO:0000313" key="2">
    <source>
        <dbReference type="Proteomes" id="UP000036403"/>
    </source>
</evidence>
<protein>
    <submittedName>
        <fullName evidence="1">Phasin family protein</fullName>
    </submittedName>
</protein>
<organism evidence="1 2">
    <name type="scientific">Lasius niger</name>
    <name type="common">Black garden ant</name>
    <dbReference type="NCBI Taxonomy" id="67767"/>
    <lineage>
        <taxon>Eukaryota</taxon>
        <taxon>Metazoa</taxon>
        <taxon>Ecdysozoa</taxon>
        <taxon>Arthropoda</taxon>
        <taxon>Hexapoda</taxon>
        <taxon>Insecta</taxon>
        <taxon>Pterygota</taxon>
        <taxon>Neoptera</taxon>
        <taxon>Endopterygota</taxon>
        <taxon>Hymenoptera</taxon>
        <taxon>Apocrita</taxon>
        <taxon>Aculeata</taxon>
        <taxon>Formicoidea</taxon>
        <taxon>Formicidae</taxon>
        <taxon>Formicinae</taxon>
        <taxon>Lasius</taxon>
        <taxon>Lasius</taxon>
    </lineage>
</organism>